<dbReference type="InterPro" id="IPR012429">
    <property type="entry name" value="HGSNAT_cat"/>
</dbReference>
<proteinExistence type="predicted"/>
<feature type="transmembrane region" description="Helical" evidence="1">
    <location>
        <begin position="12"/>
        <end position="32"/>
    </location>
</feature>
<keyword evidence="1" id="KW-1133">Transmembrane helix</keyword>
<comment type="caution">
    <text evidence="3">The sequence shown here is derived from an EMBL/GenBank/DDBJ whole genome shotgun (WGS) entry which is preliminary data.</text>
</comment>
<reference evidence="3 4" key="1">
    <citation type="journal article" date="2013" name="Int. J. Syst. Evol. Microbiol.">
        <title>Chryseobacterium angstadtii sp. nov., isolated from a newt tank.</title>
        <authorList>
            <person name="Kirk K.E."/>
            <person name="Hoffman J.A."/>
            <person name="Smith K.A."/>
            <person name="Strahan B.L."/>
            <person name="Failor K.C."/>
            <person name="Krebs J.E."/>
            <person name="Gale A.N."/>
            <person name="Do T.D."/>
            <person name="Sontag T.C."/>
            <person name="Batties A.M."/>
            <person name="Mistiszyn K."/>
            <person name="Newman J.D."/>
        </authorList>
    </citation>
    <scope>NUCLEOTIDE SEQUENCE [LARGE SCALE GENOMIC DNA]</scope>
    <source>
        <strain evidence="3 4">KM</strain>
    </source>
</reference>
<dbReference type="PATRIC" id="fig|558151.6.peg.1318"/>
<evidence type="ECO:0000259" key="2">
    <source>
        <dbReference type="Pfam" id="PF07786"/>
    </source>
</evidence>
<feature type="transmembrane region" description="Helical" evidence="1">
    <location>
        <begin position="120"/>
        <end position="141"/>
    </location>
</feature>
<feature type="transmembrane region" description="Helical" evidence="1">
    <location>
        <begin position="228"/>
        <end position="248"/>
    </location>
</feature>
<feature type="transmembrane region" description="Helical" evidence="1">
    <location>
        <begin position="254"/>
        <end position="278"/>
    </location>
</feature>
<dbReference type="AlphaFoldDB" id="A0A0J7IGE1"/>
<dbReference type="EMBL" id="LFND01000002">
    <property type="protein sequence ID" value="KMQ65493.1"/>
    <property type="molecule type" value="Genomic_DNA"/>
</dbReference>
<accession>A0A0J7IGE1</accession>
<keyword evidence="1" id="KW-0472">Membrane</keyword>
<feature type="domain" description="Heparan-alpha-glucosaminide N-acetyltransferase catalytic" evidence="2">
    <location>
        <begin position="7"/>
        <end position="220"/>
    </location>
</feature>
<feature type="transmembrane region" description="Helical" evidence="1">
    <location>
        <begin position="153"/>
        <end position="173"/>
    </location>
</feature>
<dbReference type="OrthoDB" id="2521581at2"/>
<feature type="transmembrane region" description="Helical" evidence="1">
    <location>
        <begin position="193"/>
        <end position="216"/>
    </location>
</feature>
<feature type="transmembrane region" description="Helical" evidence="1">
    <location>
        <begin position="324"/>
        <end position="346"/>
    </location>
</feature>
<keyword evidence="4" id="KW-1185">Reference proteome</keyword>
<sequence>MKQPITRIAALDLIKGMSVIGMIIIHTLLIYANVKSQSESVIGSFIVFLGRGTSIFMICMGLTFMTSSHQSLKSSIKRGGLLLLAAFFMNFMKFIVPAVLGFAPDNFIQKYGWHGPIEQQYMYLVMLGDILQLAGISLLFVGFIRKYVKNKYGILAIGLLIAAVSREVSGIHIDYPVLNYISDLFFSNDYPAYIYFPVFPWISFIIIGMFFGKWYQELNYDSRKLFRNMLYIGLLFIALGAPLVFLYGDYNYNGFYHMGPGGVIYFAGWTLIFLWAIFRITSKIKENKFTETLKYCSRNLTSMYMIQWILISWGKGIFGYRQHGIGFVLMLILLYIVLTFSVQKLLDLILKKKKKPVIVLEQPISVDEAVMK</sequence>
<dbReference type="Proteomes" id="UP000036261">
    <property type="component" value="Unassembled WGS sequence"/>
</dbReference>
<dbReference type="RefSeq" id="WP_048505788.1">
    <property type="nucleotide sequence ID" value="NZ_LFND01000002.1"/>
</dbReference>
<gene>
    <name evidence="3" type="ORF">ACM46_06290</name>
</gene>
<evidence type="ECO:0000256" key="1">
    <source>
        <dbReference type="SAM" id="Phobius"/>
    </source>
</evidence>
<feature type="transmembrane region" description="Helical" evidence="1">
    <location>
        <begin position="44"/>
        <end position="67"/>
    </location>
</feature>
<dbReference type="STRING" id="558151.ACM46_06290"/>
<organism evidence="3 4">
    <name type="scientific">Chryseobacterium angstadtii</name>
    <dbReference type="NCBI Taxonomy" id="558151"/>
    <lineage>
        <taxon>Bacteria</taxon>
        <taxon>Pseudomonadati</taxon>
        <taxon>Bacteroidota</taxon>
        <taxon>Flavobacteriia</taxon>
        <taxon>Flavobacteriales</taxon>
        <taxon>Weeksellaceae</taxon>
        <taxon>Chryseobacterium group</taxon>
        <taxon>Chryseobacterium</taxon>
    </lineage>
</organism>
<keyword evidence="1" id="KW-0812">Transmembrane</keyword>
<feature type="transmembrane region" description="Helical" evidence="1">
    <location>
        <begin position="299"/>
        <end position="318"/>
    </location>
</feature>
<dbReference type="Pfam" id="PF07786">
    <property type="entry name" value="HGSNAT_cat"/>
    <property type="match status" value="1"/>
</dbReference>
<protein>
    <recommendedName>
        <fullName evidence="2">Heparan-alpha-glucosaminide N-acetyltransferase catalytic domain-containing protein</fullName>
    </recommendedName>
</protein>
<evidence type="ECO:0000313" key="3">
    <source>
        <dbReference type="EMBL" id="KMQ65493.1"/>
    </source>
</evidence>
<feature type="transmembrane region" description="Helical" evidence="1">
    <location>
        <begin position="79"/>
        <end position="100"/>
    </location>
</feature>
<name>A0A0J7IGE1_9FLAO</name>
<evidence type="ECO:0000313" key="4">
    <source>
        <dbReference type="Proteomes" id="UP000036261"/>
    </source>
</evidence>